<dbReference type="GO" id="GO:0009414">
    <property type="term" value="P:response to water deprivation"/>
    <property type="evidence" value="ECO:0007669"/>
    <property type="project" value="TreeGrafter"/>
</dbReference>
<gene>
    <name evidence="9" type="primary">LOC120250056</name>
</gene>
<dbReference type="Pfam" id="PF00191">
    <property type="entry name" value="Annexin"/>
    <property type="match status" value="2"/>
</dbReference>
<organism evidence="8 9">
    <name type="scientific">Dioscorea cayennensis subsp. rotundata</name>
    <name type="common">White Guinea yam</name>
    <name type="synonym">Dioscorea rotundata</name>
    <dbReference type="NCBI Taxonomy" id="55577"/>
    <lineage>
        <taxon>Eukaryota</taxon>
        <taxon>Viridiplantae</taxon>
        <taxon>Streptophyta</taxon>
        <taxon>Embryophyta</taxon>
        <taxon>Tracheophyta</taxon>
        <taxon>Spermatophyta</taxon>
        <taxon>Magnoliopsida</taxon>
        <taxon>Liliopsida</taxon>
        <taxon>Dioscoreales</taxon>
        <taxon>Dioscoreaceae</taxon>
        <taxon>Dioscorea</taxon>
    </lineage>
</organism>
<evidence type="ECO:0000256" key="4">
    <source>
        <dbReference type="ARBA" id="ARBA00023216"/>
    </source>
</evidence>
<dbReference type="SUPFAM" id="SSF47874">
    <property type="entry name" value="Annexin"/>
    <property type="match status" value="1"/>
</dbReference>
<evidence type="ECO:0000313" key="9">
    <source>
        <dbReference type="RefSeq" id="XP_039114742.1"/>
    </source>
</evidence>
<feature type="transmembrane region" description="Helical" evidence="7">
    <location>
        <begin position="83"/>
        <end position="103"/>
    </location>
</feature>
<dbReference type="RefSeq" id="XP_039114742.1">
    <property type="nucleotide sequence ID" value="XM_039258808.1"/>
</dbReference>
<dbReference type="InterPro" id="IPR001464">
    <property type="entry name" value="Annexin"/>
</dbReference>
<keyword evidence="7" id="KW-0812">Transmembrane</keyword>
<keyword evidence="7" id="KW-1133">Transmembrane helix</keyword>
<dbReference type="InterPro" id="IPR018502">
    <property type="entry name" value="Annexin_repeat"/>
</dbReference>
<keyword evidence="8" id="KW-1185">Reference proteome</keyword>
<dbReference type="PANTHER" id="PTHR10502">
    <property type="entry name" value="ANNEXIN"/>
    <property type="match status" value="1"/>
</dbReference>
<keyword evidence="4" id="KW-0041">Annexin</keyword>
<protein>
    <submittedName>
        <fullName evidence="9">Annexin D5-like isoform X1</fullName>
    </submittedName>
</protein>
<dbReference type="GO" id="GO:0005544">
    <property type="term" value="F:calcium-dependent phospholipid binding"/>
    <property type="evidence" value="ECO:0007669"/>
    <property type="project" value="UniProtKB-KW"/>
</dbReference>
<sequence>MWNFFGCRFPACILVDILSYSLTNEAILFCIVVVMLAMLTGMVSMDEAMSFLLKHTLVGESEVLSKDYSSNWMLGYVPPTYNIYFFLCTFFSFLGVVFHFSLYKMVFLQAFVNIQAMQGCHSSVMETSSNLTKKYEADCFYLHSCFSGKATSSDLRKVVEILSYRNSDELKLIVQSFHVLYNQDLCDLTSRKSCLLSKVANLRMNDHCLRDANMINQALFGTNLDANIVMEIICTRSSSELKVIKQTYYNNYNSHLEQHISVKTNGSFQEVLLAFLNSAKHEIGRTNTSMAMCDAKTLYEAIGSGKSVDKTTIISLISQRNTNQLKIILQSYKQLYGHDFIKFLKIDKCGEFGRHLRTVMRCVQYPEKHFAKQLRLTMKDGGDVGEVLIRTVITRADIDIKCIKRVFAEKTGWSLESLIMKELCCNTRNDCDHKGLVGDVLIALL</sequence>
<dbReference type="GeneID" id="120250056"/>
<reference evidence="9" key="1">
    <citation type="submission" date="2025-08" db="UniProtKB">
        <authorList>
            <consortium name="RefSeq"/>
        </authorList>
    </citation>
    <scope>IDENTIFICATION</scope>
</reference>
<feature type="binding site" evidence="6">
    <location>
        <position position="422"/>
    </location>
    <ligand>
        <name>Ca(2+)</name>
        <dbReference type="ChEBI" id="CHEBI:29108"/>
        <label>1</label>
    </ligand>
</feature>
<feature type="binding site" evidence="6">
    <location>
        <position position="146"/>
    </location>
    <ligand>
        <name>Ca(2+)</name>
        <dbReference type="ChEBI" id="CHEBI:29108"/>
        <label>1</label>
    </ligand>
</feature>
<feature type="transmembrane region" description="Helical" evidence="7">
    <location>
        <begin position="26"/>
        <end position="45"/>
    </location>
</feature>
<dbReference type="GO" id="GO:0009651">
    <property type="term" value="P:response to salt stress"/>
    <property type="evidence" value="ECO:0007669"/>
    <property type="project" value="TreeGrafter"/>
</dbReference>
<name>A0AB40AIK8_DIOCR</name>
<evidence type="ECO:0000256" key="1">
    <source>
        <dbReference type="ARBA" id="ARBA00022723"/>
    </source>
</evidence>
<keyword evidence="5" id="KW-0111">Calcium/phospholipid-binding</keyword>
<evidence type="ECO:0000256" key="3">
    <source>
        <dbReference type="ARBA" id="ARBA00022837"/>
    </source>
</evidence>
<dbReference type="AlphaFoldDB" id="A0AB40AIK8"/>
<accession>A0AB40AIK8</accession>
<dbReference type="GO" id="GO:0001786">
    <property type="term" value="F:phosphatidylserine binding"/>
    <property type="evidence" value="ECO:0007669"/>
    <property type="project" value="TreeGrafter"/>
</dbReference>
<evidence type="ECO:0000256" key="6">
    <source>
        <dbReference type="PIRSR" id="PIRSR609118-1"/>
    </source>
</evidence>
<proteinExistence type="predicted"/>
<dbReference type="GO" id="GO:0009408">
    <property type="term" value="P:response to heat"/>
    <property type="evidence" value="ECO:0007669"/>
    <property type="project" value="TreeGrafter"/>
</dbReference>
<dbReference type="GO" id="GO:0005509">
    <property type="term" value="F:calcium ion binding"/>
    <property type="evidence" value="ECO:0007669"/>
    <property type="project" value="InterPro"/>
</dbReference>
<evidence type="ECO:0000313" key="8">
    <source>
        <dbReference type="Proteomes" id="UP001515500"/>
    </source>
</evidence>
<keyword evidence="3 6" id="KW-0106">Calcium</keyword>
<dbReference type="GO" id="GO:0005737">
    <property type="term" value="C:cytoplasm"/>
    <property type="evidence" value="ECO:0007669"/>
    <property type="project" value="TreeGrafter"/>
</dbReference>
<dbReference type="Gene3D" id="1.10.220.10">
    <property type="entry name" value="Annexin"/>
    <property type="match status" value="3"/>
</dbReference>
<dbReference type="GO" id="GO:0009409">
    <property type="term" value="P:response to cold"/>
    <property type="evidence" value="ECO:0007669"/>
    <property type="project" value="TreeGrafter"/>
</dbReference>
<evidence type="ECO:0000256" key="2">
    <source>
        <dbReference type="ARBA" id="ARBA00022737"/>
    </source>
</evidence>
<dbReference type="PRINTS" id="PR00196">
    <property type="entry name" value="ANNEXIN"/>
</dbReference>
<dbReference type="SMART" id="SM00335">
    <property type="entry name" value="ANX"/>
    <property type="match status" value="3"/>
</dbReference>
<dbReference type="GO" id="GO:0005886">
    <property type="term" value="C:plasma membrane"/>
    <property type="evidence" value="ECO:0007669"/>
    <property type="project" value="TreeGrafter"/>
</dbReference>
<evidence type="ECO:0000256" key="5">
    <source>
        <dbReference type="ARBA" id="ARBA00023302"/>
    </source>
</evidence>
<keyword evidence="1 6" id="KW-0479">Metal-binding</keyword>
<feature type="binding site" evidence="6">
    <location>
        <position position="382"/>
    </location>
    <ligand>
        <name>Ca(2+)</name>
        <dbReference type="ChEBI" id="CHEBI:29108"/>
        <label>1</label>
    </ligand>
</feature>
<dbReference type="PRINTS" id="PR01814">
    <property type="entry name" value="ANNEXINPLANT"/>
</dbReference>
<evidence type="ECO:0000256" key="7">
    <source>
        <dbReference type="SAM" id="Phobius"/>
    </source>
</evidence>
<keyword evidence="2" id="KW-0677">Repeat</keyword>
<dbReference type="InterPro" id="IPR037104">
    <property type="entry name" value="Annexin_sf"/>
</dbReference>
<dbReference type="Proteomes" id="UP001515500">
    <property type="component" value="Chromosome 19"/>
</dbReference>
<keyword evidence="7" id="KW-0472">Membrane</keyword>
<dbReference type="PROSITE" id="PS51897">
    <property type="entry name" value="ANNEXIN_2"/>
    <property type="match status" value="2"/>
</dbReference>
<feature type="binding site" evidence="6">
    <location>
        <position position="148"/>
    </location>
    <ligand>
        <name>Ca(2+)</name>
        <dbReference type="ChEBI" id="CHEBI:29108"/>
        <label>1</label>
    </ligand>
</feature>
<dbReference type="PANTHER" id="PTHR10502:SF207">
    <property type="entry name" value="OS09G0368850 PROTEIN"/>
    <property type="match status" value="1"/>
</dbReference>
<dbReference type="InterPro" id="IPR009118">
    <property type="entry name" value="AnnexinD_plant"/>
</dbReference>